<comment type="caution">
    <text evidence="2">The sequence shown here is derived from an EMBL/GenBank/DDBJ whole genome shotgun (WGS) entry which is preliminary data.</text>
</comment>
<proteinExistence type="predicted"/>
<gene>
    <name evidence="2" type="ORF">Cob_v012694</name>
</gene>
<dbReference type="AlphaFoldDB" id="A0A484F8X8"/>
<dbReference type="OrthoDB" id="21418at2759"/>
<dbReference type="Proteomes" id="UP000014480">
    <property type="component" value="Unassembled WGS sequence"/>
</dbReference>
<dbReference type="EMBL" id="AMCV02000051">
    <property type="protein sequence ID" value="TDZ14392.1"/>
    <property type="molecule type" value="Genomic_DNA"/>
</dbReference>
<organism evidence="2 3">
    <name type="scientific">Colletotrichum orbiculare (strain 104-T / ATCC 96160 / CBS 514.97 / LARS 414 / MAFF 240422)</name>
    <name type="common">Cucumber anthracnose fungus</name>
    <name type="synonym">Colletotrichum lagenarium</name>
    <dbReference type="NCBI Taxonomy" id="1213857"/>
    <lineage>
        <taxon>Eukaryota</taxon>
        <taxon>Fungi</taxon>
        <taxon>Dikarya</taxon>
        <taxon>Ascomycota</taxon>
        <taxon>Pezizomycotina</taxon>
        <taxon>Sordariomycetes</taxon>
        <taxon>Hypocreomycetidae</taxon>
        <taxon>Glomerellales</taxon>
        <taxon>Glomerellaceae</taxon>
        <taxon>Colletotrichum</taxon>
        <taxon>Colletotrichum orbiculare species complex</taxon>
    </lineage>
</organism>
<reference evidence="3" key="1">
    <citation type="journal article" date="2013" name="New Phytol.">
        <title>Comparative genomic and transcriptomic analyses reveal the hemibiotrophic stage shift of Colletotrichum fungi.</title>
        <authorList>
            <person name="Gan P."/>
            <person name="Ikeda K."/>
            <person name="Irieda H."/>
            <person name="Narusaka M."/>
            <person name="O'Connell R.J."/>
            <person name="Narusaka Y."/>
            <person name="Takano Y."/>
            <person name="Kubo Y."/>
            <person name="Shirasu K."/>
        </authorList>
    </citation>
    <scope>NUCLEOTIDE SEQUENCE [LARGE SCALE GENOMIC DNA]</scope>
    <source>
        <strain evidence="3">104-T / ATCC 96160 / CBS 514.97 / LARS 414 / MAFF 240422</strain>
    </source>
</reference>
<keyword evidence="3" id="KW-1185">Reference proteome</keyword>
<name>A0A484F8X8_COLOR</name>
<feature type="compositionally biased region" description="Polar residues" evidence="1">
    <location>
        <begin position="237"/>
        <end position="248"/>
    </location>
</feature>
<feature type="compositionally biased region" description="Polar residues" evidence="1">
    <location>
        <begin position="138"/>
        <end position="160"/>
    </location>
</feature>
<feature type="region of interest" description="Disordered" evidence="1">
    <location>
        <begin position="116"/>
        <end position="174"/>
    </location>
</feature>
<sequence>MLVKAHHSATRHFPVCTPTSTSGFVDQTPTTPSFTASRYSTGAATSWIRCEASTPPCLSAALEVTKLYKKSTALQATARNEGYQDCLDDLLAFLDKEKIGLGDGVGRRIRSWATERLDGREGSQNAESDDEADKPEATSGSEAVQSSQDAQGDNQMTTDVASPAAVQSIDDEPEVVPVAVPTQDSFTFRSSHPWPPPPPQQDAYLNLANLDLSDSRTRDGTSPNATGGPRTSRPRHPSTNPRSSSRQGSALGRGAGSKRKINLAELFDIDFTGLDKNTPGGPPKRNRHT</sequence>
<dbReference type="PANTHER" id="PTHR38645:SF1">
    <property type="entry name" value="YALI0F12243P"/>
    <property type="match status" value="1"/>
</dbReference>
<dbReference type="PANTHER" id="PTHR38645">
    <property type="entry name" value="CHROMOSOME 9, WHOLE GENOME SHOTGUN SEQUENCE"/>
    <property type="match status" value="1"/>
</dbReference>
<evidence type="ECO:0000256" key="1">
    <source>
        <dbReference type="SAM" id="MobiDB-lite"/>
    </source>
</evidence>
<protein>
    <submittedName>
        <fullName evidence="2">Uncharacterized protein</fullName>
    </submittedName>
</protein>
<evidence type="ECO:0000313" key="3">
    <source>
        <dbReference type="Proteomes" id="UP000014480"/>
    </source>
</evidence>
<evidence type="ECO:0000313" key="2">
    <source>
        <dbReference type="EMBL" id="TDZ14392.1"/>
    </source>
</evidence>
<reference evidence="3" key="2">
    <citation type="journal article" date="2019" name="Mol. Plant Microbe Interact.">
        <title>Genome sequence resources for four phytopathogenic fungi from the Colletotrichum orbiculare species complex.</title>
        <authorList>
            <person name="Gan P."/>
            <person name="Tsushima A."/>
            <person name="Narusaka M."/>
            <person name="Narusaka Y."/>
            <person name="Takano Y."/>
            <person name="Kubo Y."/>
            <person name="Shirasu K."/>
        </authorList>
    </citation>
    <scope>GENOME REANNOTATION</scope>
    <source>
        <strain evidence="3">104-T / ATCC 96160 / CBS 514.97 / LARS 414 / MAFF 240422</strain>
    </source>
</reference>
<accession>A0A484F8X8</accession>
<feature type="region of interest" description="Disordered" evidence="1">
    <location>
        <begin position="212"/>
        <end position="289"/>
    </location>
</feature>